<reference evidence="14 15" key="1">
    <citation type="submission" date="2018-05" db="EMBL/GenBank/DDBJ databases">
        <authorList>
            <consortium name="IHU Genomes"/>
        </authorList>
    </citation>
    <scope>NUCLEOTIDE SEQUENCE [LARGE SCALE GENOMIC DNA]</scope>
    <source>
        <strain evidence="14 15">P7335</strain>
    </source>
</reference>
<keyword evidence="8" id="KW-0028">Amino-acid biosynthesis</keyword>
<evidence type="ECO:0000256" key="8">
    <source>
        <dbReference type="ARBA" id="ARBA00023304"/>
    </source>
</evidence>
<dbReference type="Pfam" id="PF00205">
    <property type="entry name" value="TPP_enzyme_M"/>
    <property type="match status" value="1"/>
</dbReference>
<proteinExistence type="inferred from homology"/>
<dbReference type="InterPro" id="IPR029035">
    <property type="entry name" value="DHS-like_NAD/FAD-binding_dom"/>
</dbReference>
<evidence type="ECO:0000259" key="13">
    <source>
        <dbReference type="Pfam" id="PF02776"/>
    </source>
</evidence>
<evidence type="ECO:0000256" key="3">
    <source>
        <dbReference type="ARBA" id="ARBA00007812"/>
    </source>
</evidence>
<name>A0A375YRY7_MYCPF</name>
<dbReference type="CDD" id="cd02002">
    <property type="entry name" value="TPP_BFDC"/>
    <property type="match status" value="1"/>
</dbReference>
<comment type="pathway">
    <text evidence="1">Amino-acid biosynthesis; L-isoleucine biosynthesis; L-isoleucine from 2-oxobutanoate: step 1/4.</text>
</comment>
<feature type="domain" description="Thiamine pyrophosphate enzyme TPP-binding" evidence="12">
    <location>
        <begin position="397"/>
        <end position="529"/>
    </location>
</feature>
<evidence type="ECO:0000256" key="5">
    <source>
        <dbReference type="ARBA" id="ARBA00022630"/>
    </source>
</evidence>
<dbReference type="Proteomes" id="UP000252008">
    <property type="component" value="Unassembled WGS sequence"/>
</dbReference>
<evidence type="ECO:0000259" key="11">
    <source>
        <dbReference type="Pfam" id="PF00205"/>
    </source>
</evidence>
<evidence type="ECO:0000256" key="9">
    <source>
        <dbReference type="ARBA" id="ARBA00048670"/>
    </source>
</evidence>
<dbReference type="UniPathway" id="UPA00047">
    <property type="reaction ID" value="UER00055"/>
</dbReference>
<organism evidence="14 15">
    <name type="scientific">Mycolicibacterium parafortuitum</name>
    <name type="common">Mycobacterium parafortuitum</name>
    <dbReference type="NCBI Taxonomy" id="39692"/>
    <lineage>
        <taxon>Bacteria</taxon>
        <taxon>Bacillati</taxon>
        <taxon>Actinomycetota</taxon>
        <taxon>Actinomycetes</taxon>
        <taxon>Mycobacteriales</taxon>
        <taxon>Mycobacteriaceae</taxon>
        <taxon>Mycolicibacterium</taxon>
    </lineage>
</organism>
<dbReference type="EC" id="2.2.1.6" evidence="4"/>
<dbReference type="PANTHER" id="PTHR18968">
    <property type="entry name" value="THIAMINE PYROPHOSPHATE ENZYMES"/>
    <property type="match status" value="1"/>
</dbReference>
<comment type="pathway">
    <text evidence="2">Amino-acid biosynthesis; L-valine biosynthesis; L-valine from pyruvate: step 1/4.</text>
</comment>
<comment type="catalytic activity">
    <reaction evidence="9">
        <text>2 pyruvate + H(+) = (2S)-2-acetolactate + CO2</text>
        <dbReference type="Rhea" id="RHEA:25249"/>
        <dbReference type="ChEBI" id="CHEBI:15361"/>
        <dbReference type="ChEBI" id="CHEBI:15378"/>
        <dbReference type="ChEBI" id="CHEBI:16526"/>
        <dbReference type="ChEBI" id="CHEBI:58476"/>
        <dbReference type="EC" id="2.2.1.6"/>
    </reaction>
</comment>
<dbReference type="InterPro" id="IPR045229">
    <property type="entry name" value="TPP_enz"/>
</dbReference>
<dbReference type="NCBIfam" id="NF005485">
    <property type="entry name" value="PRK07092.1"/>
    <property type="match status" value="1"/>
</dbReference>
<dbReference type="UniPathway" id="UPA00049">
    <property type="reaction ID" value="UER00059"/>
</dbReference>
<dbReference type="CDD" id="cd07035">
    <property type="entry name" value="TPP_PYR_POX_like"/>
    <property type="match status" value="1"/>
</dbReference>
<dbReference type="InterPro" id="IPR012000">
    <property type="entry name" value="Thiamin_PyroP_enz_cen_dom"/>
</dbReference>
<evidence type="ECO:0000313" key="14">
    <source>
        <dbReference type="EMBL" id="SRX83882.1"/>
    </source>
</evidence>
<keyword evidence="8" id="KW-0100">Branched-chain amino acid biosynthesis</keyword>
<dbReference type="InterPro" id="IPR029061">
    <property type="entry name" value="THDP-binding"/>
</dbReference>
<evidence type="ECO:0000256" key="6">
    <source>
        <dbReference type="ARBA" id="ARBA00022827"/>
    </source>
</evidence>
<evidence type="ECO:0000256" key="1">
    <source>
        <dbReference type="ARBA" id="ARBA00004974"/>
    </source>
</evidence>
<keyword evidence="5" id="KW-0285">Flavoprotein</keyword>
<evidence type="ECO:0000259" key="12">
    <source>
        <dbReference type="Pfam" id="PF02775"/>
    </source>
</evidence>
<dbReference type="InterPro" id="IPR011766">
    <property type="entry name" value="TPP_enzyme_TPP-bd"/>
</dbReference>
<evidence type="ECO:0000256" key="4">
    <source>
        <dbReference type="ARBA" id="ARBA00013145"/>
    </source>
</evidence>
<accession>A0A375YRY7</accession>
<dbReference type="GO" id="GO:0050660">
    <property type="term" value="F:flavin adenine dinucleotide binding"/>
    <property type="evidence" value="ECO:0007669"/>
    <property type="project" value="TreeGrafter"/>
</dbReference>
<dbReference type="Pfam" id="PF02776">
    <property type="entry name" value="TPP_enzyme_N"/>
    <property type="match status" value="1"/>
</dbReference>
<evidence type="ECO:0000256" key="10">
    <source>
        <dbReference type="RuleBase" id="RU362132"/>
    </source>
</evidence>
<dbReference type="GO" id="GO:0000287">
    <property type="term" value="F:magnesium ion binding"/>
    <property type="evidence" value="ECO:0007669"/>
    <property type="project" value="InterPro"/>
</dbReference>
<evidence type="ECO:0000256" key="7">
    <source>
        <dbReference type="ARBA" id="ARBA00023052"/>
    </source>
</evidence>
<dbReference type="GO" id="GO:0003984">
    <property type="term" value="F:acetolactate synthase activity"/>
    <property type="evidence" value="ECO:0007669"/>
    <property type="project" value="UniProtKB-EC"/>
</dbReference>
<evidence type="ECO:0000313" key="15">
    <source>
        <dbReference type="Proteomes" id="UP000252008"/>
    </source>
</evidence>
<feature type="domain" description="Thiamine pyrophosphate enzyme N-terminal TPP-binding" evidence="13">
    <location>
        <begin position="9"/>
        <end position="110"/>
    </location>
</feature>
<dbReference type="Gene3D" id="3.40.50.970">
    <property type="match status" value="2"/>
</dbReference>
<keyword evidence="7 10" id="KW-0786">Thiamine pyrophosphate</keyword>
<dbReference type="GO" id="GO:0009099">
    <property type="term" value="P:L-valine biosynthetic process"/>
    <property type="evidence" value="ECO:0007669"/>
    <property type="project" value="UniProtKB-UniPathway"/>
</dbReference>
<comment type="similarity">
    <text evidence="3 10">Belongs to the TPP enzyme family.</text>
</comment>
<dbReference type="SUPFAM" id="SSF52518">
    <property type="entry name" value="Thiamin diphosphate-binding fold (THDP-binding)"/>
    <property type="match status" value="2"/>
</dbReference>
<evidence type="ECO:0000256" key="2">
    <source>
        <dbReference type="ARBA" id="ARBA00005025"/>
    </source>
</evidence>
<gene>
    <name evidence="14" type="ORF">MPP7335_05667</name>
</gene>
<dbReference type="STRING" id="39692.BST38_17575"/>
<dbReference type="Pfam" id="PF02775">
    <property type="entry name" value="TPP_enzyme_C"/>
    <property type="match status" value="1"/>
</dbReference>
<dbReference type="InterPro" id="IPR012001">
    <property type="entry name" value="Thiamin_PyroP_enz_TPP-bd_dom"/>
</dbReference>
<keyword evidence="6" id="KW-0274">FAD</keyword>
<dbReference type="AlphaFoldDB" id="A0A375YRY7"/>
<keyword evidence="15" id="KW-1185">Reference proteome</keyword>
<dbReference type="Gene3D" id="3.40.50.1220">
    <property type="entry name" value="TPP-binding domain"/>
    <property type="match status" value="1"/>
</dbReference>
<dbReference type="GO" id="GO:0030976">
    <property type="term" value="F:thiamine pyrophosphate binding"/>
    <property type="evidence" value="ECO:0007669"/>
    <property type="project" value="InterPro"/>
</dbReference>
<protein>
    <recommendedName>
        <fullName evidence="4">acetolactate synthase</fullName>
        <ecNumber evidence="4">2.2.1.6</ecNumber>
    </recommendedName>
</protein>
<dbReference type="PANTHER" id="PTHR18968:SF133">
    <property type="entry name" value="BENZOYLFORMATE DECARBOXYLASE"/>
    <property type="match status" value="1"/>
</dbReference>
<feature type="domain" description="Thiamine pyrophosphate enzyme central" evidence="11">
    <location>
        <begin position="194"/>
        <end position="328"/>
    </location>
</feature>
<sequence length="540" mass="57629">MSPMSDAKTVHEVTYDLLRKLGLTTVFGNPGSTEQTFLKNFPQDFTYVLGLQEASVLAMADGFAQTTGKPALVNLHTAAGTGNAIGSLVAAYKSNTPMIVTAGQQTREMLLMDPYLANRDETMMPQPWVKWAYQPARAEDVPAAFMQAYTVAMQPPMGPVFLSIPLDDWDKPALGPAVVRTASHHSEPDRARLRDFADRINRAKNPLLVIGPEVDRSGAWDAGVAFAEKLGAPVLGTALPDRISFPENHKLWAGQLPMSIAGVNQAVYGHDLVIVVGAQVFRYYPYIAGEILPEGTELLQLTADPHLSAVAPVGDSVLGDVKVALDELIDMIDGHDQASVTPPLSPIPVEEAETTAPMTANAVYQVLGTYKPDNAVVVMESTSTMLDQKRWLPTTQSASFFATGSGGIGWGVPGAVGIALGDRERGVKRTVVATIGDGSFEYSIQAIWTAAQHKLPIVFVVLRNGEYSVLKSFAELEQTPNVPGLELPGLDIASLGKGFGCRAVTVNDTVELEREFAAAVAADGPTVIVAPTRPQDAGLS</sequence>
<dbReference type="SUPFAM" id="SSF52467">
    <property type="entry name" value="DHS-like NAD/FAD-binding domain"/>
    <property type="match status" value="1"/>
</dbReference>
<dbReference type="EMBL" id="UEGS01000001">
    <property type="protein sequence ID" value="SRX83882.1"/>
    <property type="molecule type" value="Genomic_DNA"/>
</dbReference>
<dbReference type="GO" id="GO:0009097">
    <property type="term" value="P:isoleucine biosynthetic process"/>
    <property type="evidence" value="ECO:0007669"/>
    <property type="project" value="UniProtKB-UniPathway"/>
</dbReference>